<sequence length="177" mass="20650">SDKSGNQDLAVALTDWLFKQRGVLRSRNIHHYLKSDKSTPRFYTVKNDIVFNVQFDEFVHGKWMPFNGTDVQLEFVRIDPFVRTTLANKGGQLEAQFRVPDTYGIFKFVIDYNRVGYSHLYSATQVSVHPLLHTEYERFITSAYPYYISTFSMMAGAFLLSFLVLYHRDDLPKKKAE</sequence>
<dbReference type="GO" id="GO:0008250">
    <property type="term" value="C:oligosaccharyltransferase complex"/>
    <property type="evidence" value="ECO:0007669"/>
    <property type="project" value="TreeGrafter"/>
</dbReference>
<gene>
    <name evidence="3" type="ORF">QYT958_LOCUS32642</name>
</gene>
<keyword evidence="1" id="KW-1133">Transmembrane helix</keyword>
<dbReference type="InterPro" id="IPR055459">
    <property type="entry name" value="OST48_MD"/>
</dbReference>
<dbReference type="PANTHER" id="PTHR10830:SF0">
    <property type="entry name" value="DOLICHYL-DIPHOSPHOOLIGOSACCHARIDE--PROTEIN GLYCOSYLTRANSFERASE 48 KDA SUBUNIT"/>
    <property type="match status" value="1"/>
</dbReference>
<evidence type="ECO:0000313" key="4">
    <source>
        <dbReference type="Proteomes" id="UP000663848"/>
    </source>
</evidence>
<keyword evidence="1" id="KW-0472">Membrane</keyword>
<evidence type="ECO:0000259" key="2">
    <source>
        <dbReference type="Pfam" id="PF23358"/>
    </source>
</evidence>
<organism evidence="3 4">
    <name type="scientific">Rotaria socialis</name>
    <dbReference type="NCBI Taxonomy" id="392032"/>
    <lineage>
        <taxon>Eukaryota</taxon>
        <taxon>Metazoa</taxon>
        <taxon>Spiralia</taxon>
        <taxon>Gnathifera</taxon>
        <taxon>Rotifera</taxon>
        <taxon>Eurotatoria</taxon>
        <taxon>Bdelloidea</taxon>
        <taxon>Philodinida</taxon>
        <taxon>Philodinidae</taxon>
        <taxon>Rotaria</taxon>
    </lineage>
</organism>
<feature type="non-terminal residue" evidence="3">
    <location>
        <position position="1"/>
    </location>
</feature>
<reference evidence="3" key="1">
    <citation type="submission" date="2021-02" db="EMBL/GenBank/DDBJ databases">
        <authorList>
            <person name="Nowell W R."/>
        </authorList>
    </citation>
    <scope>NUCLEOTIDE SEQUENCE</scope>
</reference>
<protein>
    <recommendedName>
        <fullName evidence="2">OST48 middle domain-containing protein</fullName>
    </recommendedName>
</protein>
<dbReference type="EMBL" id="CAJOBR010021522">
    <property type="protein sequence ID" value="CAF4939615.1"/>
    <property type="molecule type" value="Genomic_DNA"/>
</dbReference>
<dbReference type="AlphaFoldDB" id="A0A821XJP2"/>
<dbReference type="Pfam" id="PF23358">
    <property type="entry name" value="OST48_MD"/>
    <property type="match status" value="1"/>
</dbReference>
<comment type="caution">
    <text evidence="3">The sequence shown here is derived from an EMBL/GenBank/DDBJ whole genome shotgun (WGS) entry which is preliminary data.</text>
</comment>
<evidence type="ECO:0000256" key="1">
    <source>
        <dbReference type="SAM" id="Phobius"/>
    </source>
</evidence>
<dbReference type="InterPro" id="IPR005013">
    <property type="entry name" value="DDOST_48_kDa_subunit"/>
</dbReference>
<feature type="domain" description="OST48 middle" evidence="2">
    <location>
        <begin position="31"/>
        <end position="167"/>
    </location>
</feature>
<dbReference type="Proteomes" id="UP000663848">
    <property type="component" value="Unassembled WGS sequence"/>
</dbReference>
<feature type="transmembrane region" description="Helical" evidence="1">
    <location>
        <begin position="144"/>
        <end position="166"/>
    </location>
</feature>
<dbReference type="PANTHER" id="PTHR10830">
    <property type="entry name" value="DOLICHYL-DIPHOSPHOOLIGOSACCHARIDE--PROTEIN GLYCOSYLTRANSFERASE 48 KDA SUBUNIT"/>
    <property type="match status" value="1"/>
</dbReference>
<dbReference type="UniPathway" id="UPA00378"/>
<proteinExistence type="predicted"/>
<evidence type="ECO:0000313" key="3">
    <source>
        <dbReference type="EMBL" id="CAF4939615.1"/>
    </source>
</evidence>
<accession>A0A821XJP2</accession>
<name>A0A821XJP2_9BILA</name>
<dbReference type="GO" id="GO:0018279">
    <property type="term" value="P:protein N-linked glycosylation via asparagine"/>
    <property type="evidence" value="ECO:0007669"/>
    <property type="project" value="InterPro"/>
</dbReference>
<keyword evidence="1" id="KW-0812">Transmembrane</keyword>